<keyword evidence="2" id="KW-1133">Transmembrane helix</keyword>
<reference evidence="3 4" key="1">
    <citation type="journal article" name="Front. Microbiol.">
        <title>Sugar Metabolism of the First Thermophilic Planctomycete Thermogutta terrifontis: Comparative Genomic and Transcriptomic Approaches.</title>
        <authorList>
            <person name="Elcheninov A.G."/>
            <person name="Menzel P."/>
            <person name="Gudbergsdottir S.R."/>
            <person name="Slesarev A.I."/>
            <person name="Kadnikov V.V."/>
            <person name="Krogh A."/>
            <person name="Bonch-Osmolovskaya E.A."/>
            <person name="Peng X."/>
            <person name="Kublanov I.V."/>
        </authorList>
    </citation>
    <scope>NUCLEOTIDE SEQUENCE [LARGE SCALE GENOMIC DNA]</scope>
    <source>
        <strain evidence="3 4">R1</strain>
    </source>
</reference>
<evidence type="ECO:0000313" key="3">
    <source>
        <dbReference type="EMBL" id="ASV73047.1"/>
    </source>
</evidence>
<gene>
    <name evidence="3" type="ORF">THTE_0445</name>
</gene>
<dbReference type="OrthoDB" id="226716at2"/>
<dbReference type="KEGG" id="ttf:THTE_0445"/>
<organism evidence="3 4">
    <name type="scientific">Thermogutta terrifontis</name>
    <dbReference type="NCBI Taxonomy" id="1331910"/>
    <lineage>
        <taxon>Bacteria</taxon>
        <taxon>Pseudomonadati</taxon>
        <taxon>Planctomycetota</taxon>
        <taxon>Planctomycetia</taxon>
        <taxon>Pirellulales</taxon>
        <taxon>Thermoguttaceae</taxon>
        <taxon>Thermogutta</taxon>
    </lineage>
</organism>
<accession>A0A286RAS3</accession>
<evidence type="ECO:0008006" key="5">
    <source>
        <dbReference type="Google" id="ProtNLM"/>
    </source>
</evidence>
<name>A0A286RAS3_9BACT</name>
<keyword evidence="2" id="KW-0812">Transmembrane</keyword>
<dbReference type="RefSeq" id="WP_157731616.1">
    <property type="nucleotide sequence ID" value="NZ_CP018477.1"/>
</dbReference>
<feature type="region of interest" description="Disordered" evidence="1">
    <location>
        <begin position="130"/>
        <end position="156"/>
    </location>
</feature>
<sequence length="156" mass="17334">MKDPDRAMLSSKIRDELLTLLDALVNETITPEEHRRLESLLLADGEARELFRQYVGLHCQLRQLAQSWAEEKLLRLTEAIETSANSSAPMPTPDSPRPGLIYGVILSLLVGFAAGVLWFRHLTADNPVVSPENCSRSASPASHIPPPPERLPHDRP</sequence>
<dbReference type="Proteomes" id="UP000215086">
    <property type="component" value="Chromosome"/>
</dbReference>
<evidence type="ECO:0000313" key="4">
    <source>
        <dbReference type="Proteomes" id="UP000215086"/>
    </source>
</evidence>
<dbReference type="EMBL" id="CP018477">
    <property type="protein sequence ID" value="ASV73047.1"/>
    <property type="molecule type" value="Genomic_DNA"/>
</dbReference>
<feature type="transmembrane region" description="Helical" evidence="2">
    <location>
        <begin position="100"/>
        <end position="119"/>
    </location>
</feature>
<proteinExistence type="predicted"/>
<protein>
    <recommendedName>
        <fullName evidence="5">Zinc-finger domain-containing protein</fullName>
    </recommendedName>
</protein>
<evidence type="ECO:0000256" key="2">
    <source>
        <dbReference type="SAM" id="Phobius"/>
    </source>
</evidence>
<dbReference type="AlphaFoldDB" id="A0A286RAS3"/>
<keyword evidence="4" id="KW-1185">Reference proteome</keyword>
<keyword evidence="2" id="KW-0472">Membrane</keyword>
<evidence type="ECO:0000256" key="1">
    <source>
        <dbReference type="SAM" id="MobiDB-lite"/>
    </source>
</evidence>